<protein>
    <submittedName>
        <fullName evidence="1">Uncharacterized protein</fullName>
    </submittedName>
</protein>
<organism evidence="1">
    <name type="scientific">Schistosoma japonicum</name>
    <name type="common">Blood fluke</name>
    <dbReference type="NCBI Taxonomy" id="6182"/>
    <lineage>
        <taxon>Eukaryota</taxon>
        <taxon>Metazoa</taxon>
        <taxon>Spiralia</taxon>
        <taxon>Lophotrochozoa</taxon>
        <taxon>Platyhelminthes</taxon>
        <taxon>Trematoda</taxon>
        <taxon>Digenea</taxon>
        <taxon>Strigeidida</taxon>
        <taxon>Schistosomatoidea</taxon>
        <taxon>Schistosomatidae</taxon>
        <taxon>Schistosoma</taxon>
    </lineage>
</organism>
<reference evidence="1" key="2">
    <citation type="submission" date="2016-12" db="EMBL/GenBank/DDBJ databases">
        <authorList>
            <person name="Song W.-J."/>
            <person name="Kurnit D.M."/>
        </authorList>
    </citation>
    <scope>NUCLEOTIDE SEQUENCE</scope>
</reference>
<reference evidence="1" key="1">
    <citation type="journal article" date="2003" name="Nat. Genet.">
        <title>Evolutionary and biomedical implications of a Schistosoma japonicum complementary DNA resource.</title>
        <authorList>
            <person name="Hu W."/>
            <person name="Yan Q."/>
            <person name="Shen D.K."/>
            <person name="Liu F."/>
            <person name="Zhu Z.D."/>
            <person name="Song H.D."/>
            <person name="Xu X.R."/>
            <person name="Wang Z.J."/>
            <person name="Rong Y.P."/>
            <person name="Zeng L.C."/>
            <person name="Wu J."/>
            <person name="Zhang X."/>
            <person name="Wang J.J."/>
            <person name="Xu X.N."/>
            <person name="Wang S.Y."/>
            <person name="Fu G."/>
            <person name="Zhang X.L."/>
            <person name="Wang Z.Q."/>
            <person name="Brindley P.J."/>
            <person name="McManus D.P."/>
            <person name="Xue C.L."/>
            <person name="Feng Z."/>
            <person name="Chen Z."/>
            <person name="Han Z.G."/>
        </authorList>
    </citation>
    <scope>NUCLEOTIDE SEQUENCE</scope>
</reference>
<dbReference type="EMBL" id="AY223470">
    <property type="protein sequence ID" value="AAP06505.1"/>
    <property type="molecule type" value="mRNA"/>
</dbReference>
<proteinExistence type="evidence at transcript level"/>
<name>Q86DV2_SCHJA</name>
<accession>Q86DV2</accession>
<sequence length="120" mass="13290">MVIDRVESLGQGPSPPIAKSGWVASCRKSLGGGHCVLGDLQCCRNVLVPFPRSVPRHNPVSVLYGQFLDNSFDLMAWFLLCNARSTMQPYLDRRVPFQIMSNQLNLPQVDSNQVVETSEG</sequence>
<dbReference type="AlphaFoldDB" id="Q86DV2"/>
<evidence type="ECO:0000313" key="1">
    <source>
        <dbReference type="EMBL" id="AAP06505.1"/>
    </source>
</evidence>